<comment type="caution">
    <text evidence="2">The sequence shown here is derived from an EMBL/GenBank/DDBJ whole genome shotgun (WGS) entry which is preliminary data.</text>
</comment>
<dbReference type="OrthoDB" id="2802907at2759"/>
<protein>
    <submittedName>
        <fullName evidence="2">Uncharacterized protein</fullName>
    </submittedName>
</protein>
<dbReference type="AlphaFoldDB" id="A0A1M2VXF1"/>
<gene>
    <name evidence="2" type="ORF">TRAPUB_11187</name>
</gene>
<dbReference type="Proteomes" id="UP000184267">
    <property type="component" value="Unassembled WGS sequence"/>
</dbReference>
<feature type="compositionally biased region" description="Basic and acidic residues" evidence="1">
    <location>
        <begin position="129"/>
        <end position="139"/>
    </location>
</feature>
<evidence type="ECO:0000313" key="3">
    <source>
        <dbReference type="Proteomes" id="UP000184267"/>
    </source>
</evidence>
<evidence type="ECO:0000256" key="1">
    <source>
        <dbReference type="SAM" id="MobiDB-lite"/>
    </source>
</evidence>
<organism evidence="2 3">
    <name type="scientific">Trametes pubescens</name>
    <name type="common">White-rot fungus</name>
    <dbReference type="NCBI Taxonomy" id="154538"/>
    <lineage>
        <taxon>Eukaryota</taxon>
        <taxon>Fungi</taxon>
        <taxon>Dikarya</taxon>
        <taxon>Basidiomycota</taxon>
        <taxon>Agaricomycotina</taxon>
        <taxon>Agaricomycetes</taxon>
        <taxon>Polyporales</taxon>
        <taxon>Polyporaceae</taxon>
        <taxon>Trametes</taxon>
    </lineage>
</organism>
<feature type="region of interest" description="Disordered" evidence="1">
    <location>
        <begin position="111"/>
        <end position="145"/>
    </location>
</feature>
<name>A0A1M2VXF1_TRAPU</name>
<reference evidence="2 3" key="1">
    <citation type="submission" date="2016-10" db="EMBL/GenBank/DDBJ databases">
        <title>Genome sequence of the basidiomycete white-rot fungus Trametes pubescens.</title>
        <authorList>
            <person name="Makela M.R."/>
            <person name="Granchi Z."/>
            <person name="Peng M."/>
            <person name="De Vries R.P."/>
            <person name="Grigoriev I."/>
            <person name="Riley R."/>
            <person name="Hilden K."/>
        </authorList>
    </citation>
    <scope>NUCLEOTIDE SEQUENCE [LARGE SCALE GENOMIC DNA]</scope>
    <source>
        <strain evidence="2 3">FBCC735</strain>
    </source>
</reference>
<accession>A0A1M2VXF1</accession>
<proteinExistence type="predicted"/>
<keyword evidence="3" id="KW-1185">Reference proteome</keyword>
<evidence type="ECO:0000313" key="2">
    <source>
        <dbReference type="EMBL" id="OJT12253.1"/>
    </source>
</evidence>
<dbReference type="EMBL" id="MNAD01000504">
    <property type="protein sequence ID" value="OJT12253.1"/>
    <property type="molecule type" value="Genomic_DNA"/>
</dbReference>
<sequence>MPTHTLRRPSLRRVMWENGVFNYSPESASLITTQPSEALDVVGFIDPICSILNSRFLLALYETSASLERGGASDLSFSLNLSEGSPELPEYLTSLAGPVHLIPDDNDNVELSGSELTPGIGPEASAEVETGRVAEESTREVGQQV</sequence>